<dbReference type="STRING" id="1618392.UW41_C0007G0020"/>
<dbReference type="AlphaFoldDB" id="A0A0G1KN45"/>
<name>A0A0G1KN45_9BACT</name>
<proteinExistence type="predicted"/>
<dbReference type="EMBL" id="LCIE01000007">
    <property type="protein sequence ID" value="KKT49389.1"/>
    <property type="molecule type" value="Genomic_DNA"/>
</dbReference>
<sequence>MYCSDKQSEKDCLSIDVYNQKTDDFSVPDGSPDCKWSKPIASPSSVEGKFCGGIAGVICPESYFCKYDGKYPDASGVCLKR</sequence>
<protein>
    <submittedName>
        <fullName evidence="1">Uncharacterized protein</fullName>
    </submittedName>
</protein>
<accession>A0A0G1KN45</accession>
<reference evidence="1 2" key="1">
    <citation type="journal article" date="2015" name="Nature">
        <title>rRNA introns, odd ribosomes, and small enigmatic genomes across a large radiation of phyla.</title>
        <authorList>
            <person name="Brown C.T."/>
            <person name="Hug L.A."/>
            <person name="Thomas B.C."/>
            <person name="Sharon I."/>
            <person name="Castelle C.J."/>
            <person name="Singh A."/>
            <person name="Wilkins M.J."/>
            <person name="Williams K.H."/>
            <person name="Banfield J.F."/>
        </authorList>
    </citation>
    <scope>NUCLEOTIDE SEQUENCE [LARGE SCALE GENOMIC DNA]</scope>
</reference>
<gene>
    <name evidence="1" type="ORF">UW41_C0007G0020</name>
</gene>
<evidence type="ECO:0000313" key="1">
    <source>
        <dbReference type="EMBL" id="KKT49389.1"/>
    </source>
</evidence>
<dbReference type="Proteomes" id="UP000034172">
    <property type="component" value="Unassembled WGS sequence"/>
</dbReference>
<comment type="caution">
    <text evidence="1">The sequence shown here is derived from an EMBL/GenBank/DDBJ whole genome shotgun (WGS) entry which is preliminary data.</text>
</comment>
<organism evidence="1 2">
    <name type="scientific">Candidatus Collierbacteria bacterium GW2011_GWC2_44_18</name>
    <dbReference type="NCBI Taxonomy" id="1618392"/>
    <lineage>
        <taxon>Bacteria</taxon>
        <taxon>Candidatus Collieribacteriota</taxon>
    </lineage>
</organism>
<evidence type="ECO:0000313" key="2">
    <source>
        <dbReference type="Proteomes" id="UP000034172"/>
    </source>
</evidence>